<evidence type="ECO:0000313" key="2">
    <source>
        <dbReference type="EMBL" id="CAB9512339.1"/>
    </source>
</evidence>
<dbReference type="EMBL" id="CAICTM010000529">
    <property type="protein sequence ID" value="CAB9512339.1"/>
    <property type="molecule type" value="Genomic_DNA"/>
</dbReference>
<feature type="compositionally biased region" description="Acidic residues" evidence="1">
    <location>
        <begin position="415"/>
        <end position="437"/>
    </location>
</feature>
<dbReference type="AlphaFoldDB" id="A0A9N8E430"/>
<accession>A0A9N8E430</accession>
<gene>
    <name evidence="2" type="ORF">SEMRO_530_G161240.1</name>
</gene>
<evidence type="ECO:0000313" key="3">
    <source>
        <dbReference type="Proteomes" id="UP001153069"/>
    </source>
</evidence>
<feature type="compositionally biased region" description="Gly residues" evidence="1">
    <location>
        <begin position="552"/>
        <end position="570"/>
    </location>
</feature>
<feature type="compositionally biased region" description="Basic residues" evidence="1">
    <location>
        <begin position="529"/>
        <end position="538"/>
    </location>
</feature>
<protein>
    <submittedName>
        <fullName evidence="2">Uncharacterized protein</fullName>
    </submittedName>
</protein>
<name>A0A9N8E430_9STRA</name>
<dbReference type="Proteomes" id="UP001153069">
    <property type="component" value="Unassembled WGS sequence"/>
</dbReference>
<keyword evidence="3" id="KW-1185">Reference proteome</keyword>
<proteinExistence type="predicted"/>
<feature type="region of interest" description="Disordered" evidence="1">
    <location>
        <begin position="92"/>
        <end position="115"/>
    </location>
</feature>
<feature type="compositionally biased region" description="Basic and acidic residues" evidence="1">
    <location>
        <begin position="539"/>
        <end position="551"/>
    </location>
</feature>
<feature type="compositionally biased region" description="Basic residues" evidence="1">
    <location>
        <begin position="443"/>
        <end position="453"/>
    </location>
</feature>
<sequence length="595" mass="66701">MYLKFGEFIYIQAMSEEFKWLSGGRGKGNDDSFTRHKYKNNDETKKDKHYRFKIQANDRVNPGKMDGQCVKYGDWVYLWVTGDKEGHKRWLSGCRGDKQEGTKTNDVQGNSDGEKLPNHYAWQFRSNMGNGDVGAPDPAKGNCIMDQSAVFIQNGAMKMKWLSNWEKEEAKTRNYIQKSAQPTDKRFKWILRRLAGDGSTVTMTNAVACQPKAAKGAWVHKHTSNGEQTVTYTTGITKEESKDYTKSENWEVGVTVTVEADMVFGSTSVESSFSYGQEVSQSVGSSLSFEESEEYSTTFPPGVVWQYQTIVTDVCGADTAMKAKHLYSTERRDEPPCCVPGYFQYLEHAHGPCKGDSPCSCEEDVCSGKALEEKLKNEFLAEEEQYQKEDEWLEEMEEEQREKELEEYKDKQEEDSYEEDSYEADSYEEEESSDSDEGSSGGGKKKKKKKKKKDSKEDSEDKNDKKNKKKSDVVYCSEDEMLEMLEDTILDGLYPSRRLGDINIQITAIANTGSDGGDYGDLFGDSRSKKDKKKKRGKDKGGRGGSRDDWGRGGGRGGGGGGGRGGGGRGSSGCIIDDELFEYAEASILEAVNDY</sequence>
<feature type="compositionally biased region" description="Basic and acidic residues" evidence="1">
    <location>
        <begin position="400"/>
        <end position="414"/>
    </location>
</feature>
<comment type="caution">
    <text evidence="2">The sequence shown here is derived from an EMBL/GenBank/DDBJ whole genome shotgun (WGS) entry which is preliminary data.</text>
</comment>
<reference evidence="2" key="1">
    <citation type="submission" date="2020-06" db="EMBL/GenBank/DDBJ databases">
        <authorList>
            <consortium name="Plant Systems Biology data submission"/>
        </authorList>
    </citation>
    <scope>NUCLEOTIDE SEQUENCE</scope>
    <source>
        <strain evidence="2">D6</strain>
    </source>
</reference>
<organism evidence="2 3">
    <name type="scientific">Seminavis robusta</name>
    <dbReference type="NCBI Taxonomy" id="568900"/>
    <lineage>
        <taxon>Eukaryota</taxon>
        <taxon>Sar</taxon>
        <taxon>Stramenopiles</taxon>
        <taxon>Ochrophyta</taxon>
        <taxon>Bacillariophyta</taxon>
        <taxon>Bacillariophyceae</taxon>
        <taxon>Bacillariophycidae</taxon>
        <taxon>Naviculales</taxon>
        <taxon>Naviculaceae</taxon>
        <taxon>Seminavis</taxon>
    </lineage>
</organism>
<feature type="region of interest" description="Disordered" evidence="1">
    <location>
        <begin position="387"/>
        <end position="476"/>
    </location>
</feature>
<feature type="region of interest" description="Disordered" evidence="1">
    <location>
        <begin position="509"/>
        <end position="570"/>
    </location>
</feature>
<evidence type="ECO:0000256" key="1">
    <source>
        <dbReference type="SAM" id="MobiDB-lite"/>
    </source>
</evidence>